<feature type="non-terminal residue" evidence="4">
    <location>
        <position position="1"/>
    </location>
</feature>
<keyword evidence="5" id="KW-1185">Reference proteome</keyword>
<dbReference type="InterPro" id="IPR011009">
    <property type="entry name" value="Kinase-like_dom_sf"/>
</dbReference>
<feature type="region of interest" description="Disordered" evidence="2">
    <location>
        <begin position="685"/>
        <end position="744"/>
    </location>
</feature>
<organism evidence="4 5">
    <name type="scientific">Mesorhabditis spiculigera</name>
    <dbReference type="NCBI Taxonomy" id="96644"/>
    <lineage>
        <taxon>Eukaryota</taxon>
        <taxon>Metazoa</taxon>
        <taxon>Ecdysozoa</taxon>
        <taxon>Nematoda</taxon>
        <taxon>Chromadorea</taxon>
        <taxon>Rhabditida</taxon>
        <taxon>Rhabditina</taxon>
        <taxon>Rhabditomorpha</taxon>
        <taxon>Rhabditoidea</taxon>
        <taxon>Rhabditidae</taxon>
        <taxon>Mesorhabditinae</taxon>
        <taxon>Mesorhabditis</taxon>
    </lineage>
</organism>
<dbReference type="Pfam" id="PF00069">
    <property type="entry name" value="Pkinase"/>
    <property type="match status" value="1"/>
</dbReference>
<dbReference type="PANTHER" id="PTHR12984:SF16">
    <property type="entry name" value="BLACK MATCH, ISOFORM H"/>
    <property type="match status" value="1"/>
</dbReference>
<dbReference type="InterPro" id="IPR011989">
    <property type="entry name" value="ARM-like"/>
</dbReference>
<feature type="domain" description="Protein kinase" evidence="3">
    <location>
        <begin position="1"/>
        <end position="248"/>
    </location>
</feature>
<comment type="similarity">
    <text evidence="1">Belongs to the protein kinase superfamily.</text>
</comment>
<evidence type="ECO:0000259" key="3">
    <source>
        <dbReference type="PROSITE" id="PS50011"/>
    </source>
</evidence>
<feature type="region of interest" description="Disordered" evidence="2">
    <location>
        <begin position="590"/>
        <end position="609"/>
    </location>
</feature>
<evidence type="ECO:0000313" key="5">
    <source>
        <dbReference type="Proteomes" id="UP001177023"/>
    </source>
</evidence>
<dbReference type="Gene3D" id="1.25.10.10">
    <property type="entry name" value="Leucine-rich Repeat Variant"/>
    <property type="match status" value="1"/>
</dbReference>
<comment type="caution">
    <text evidence="4">The sequence shown here is derived from an EMBL/GenBank/DDBJ whole genome shotgun (WGS) entry which is preliminary data.</text>
</comment>
<evidence type="ECO:0000313" key="4">
    <source>
        <dbReference type="EMBL" id="CAJ0576069.1"/>
    </source>
</evidence>
<evidence type="ECO:0000256" key="2">
    <source>
        <dbReference type="SAM" id="MobiDB-lite"/>
    </source>
</evidence>
<accession>A0AA36CW79</accession>
<dbReference type="SUPFAM" id="SSF48371">
    <property type="entry name" value="ARM repeat"/>
    <property type="match status" value="1"/>
</dbReference>
<feature type="compositionally biased region" description="Polar residues" evidence="2">
    <location>
        <begin position="646"/>
        <end position="666"/>
    </location>
</feature>
<feature type="region of interest" description="Disordered" evidence="2">
    <location>
        <begin position="622"/>
        <end position="670"/>
    </location>
</feature>
<dbReference type="AlphaFoldDB" id="A0AA36CW79"/>
<name>A0AA36CW79_9BILA</name>
<sequence length="760" mass="85201">MRYRSKNSLAGRAPEIPQQHKESSVFVFERKNNVKAAPRLGRMNRLALSDLIRYEVTQLTTLQHPRIIHLIHPLEDTKEYMAFAAEPIYANLENLIPDEGIDKLEMKLGVLQLIDGLSYLHNSAKILHGNLCPQSIYVTTSRLWKIGGFSFSSAAKDGHTVTSAADVFSLGVLICWIYAGGKRLIDAKNNLETHAIVCGQLDAALICISEQLGANLKESMSKVLSMEVDVRPSVQLLALIKHFDDPCVSALRQLDDLGQEFDPANKAHFLSQTLQQTLPNIPEPLWFSRVLPRLCDHVYDSHELFPAVVKPLFLMLEHCESHNIHKLRTWMRRLLEHTSQKSLRAFVLENMAVLFRRLTDDKVEDRLLDLIVHSLNCDDASMQSSAIRGIPPIADFLPSQYIIRRLLPSIHTLQPYLNDNVPRQLDLLVALAALSDKCDSLSLPHLISSVVICNSTHPVIIHAKSRLVQRVVTRDPSRLRNPMDVATHLLAPLVSGIASRFTELSPAHFDDVMSSIRILLDIIEQLRYENEDQHVKHRVHGGGLGRLGNRRVSMSSNNLPRVMISAARPSISGDNRNDFRKMSFLSADGRLEDRGSRRESKDSRGSLESDVSIRIAGWGSTLDELNTGGRGRGRWRIGNGSDVSDESCQSASHQIQQHQNHPTNGQKGRRQSWLEGYMHSCSLEQGSAGSSLEARPIERSTSMKRNGTAVERRSRTRSPTADLLQDPSRPASGVPPARPSSFSNLGHNLVLTYRNFWQKE</sequence>
<feature type="compositionally biased region" description="Basic and acidic residues" evidence="2">
    <location>
        <begin position="590"/>
        <end position="607"/>
    </location>
</feature>
<protein>
    <recommendedName>
        <fullName evidence="3">Protein kinase domain-containing protein</fullName>
    </recommendedName>
</protein>
<dbReference type="InterPro" id="IPR000719">
    <property type="entry name" value="Prot_kinase_dom"/>
</dbReference>
<dbReference type="GO" id="GO:0004672">
    <property type="term" value="F:protein kinase activity"/>
    <property type="evidence" value="ECO:0007669"/>
    <property type="project" value="InterPro"/>
</dbReference>
<dbReference type="Proteomes" id="UP001177023">
    <property type="component" value="Unassembled WGS sequence"/>
</dbReference>
<proteinExistence type="inferred from homology"/>
<dbReference type="InterPro" id="IPR051177">
    <property type="entry name" value="CIK-Related_Protein"/>
</dbReference>
<dbReference type="EMBL" id="CATQJA010002642">
    <property type="protein sequence ID" value="CAJ0576069.1"/>
    <property type="molecule type" value="Genomic_DNA"/>
</dbReference>
<dbReference type="Gene3D" id="1.10.510.10">
    <property type="entry name" value="Transferase(Phosphotransferase) domain 1"/>
    <property type="match status" value="2"/>
</dbReference>
<dbReference type="SMART" id="SM00220">
    <property type="entry name" value="S_TKc"/>
    <property type="match status" value="1"/>
</dbReference>
<dbReference type="InterPro" id="IPR016024">
    <property type="entry name" value="ARM-type_fold"/>
</dbReference>
<gene>
    <name evidence="4" type="ORF">MSPICULIGERA_LOCUS14368</name>
</gene>
<dbReference type="PROSITE" id="PS50011">
    <property type="entry name" value="PROTEIN_KINASE_DOM"/>
    <property type="match status" value="1"/>
</dbReference>
<dbReference type="SUPFAM" id="SSF56112">
    <property type="entry name" value="Protein kinase-like (PK-like)"/>
    <property type="match status" value="1"/>
</dbReference>
<evidence type="ECO:0000256" key="1">
    <source>
        <dbReference type="ARBA" id="ARBA00038349"/>
    </source>
</evidence>
<dbReference type="PANTHER" id="PTHR12984">
    <property type="entry name" value="SCY1-RELATED S/T PROTEIN KINASE-LIKE"/>
    <property type="match status" value="1"/>
</dbReference>
<reference evidence="4" key="1">
    <citation type="submission" date="2023-06" db="EMBL/GenBank/DDBJ databases">
        <authorList>
            <person name="Delattre M."/>
        </authorList>
    </citation>
    <scope>NUCLEOTIDE SEQUENCE</scope>
    <source>
        <strain evidence="4">AF72</strain>
    </source>
</reference>
<dbReference type="GO" id="GO:0005524">
    <property type="term" value="F:ATP binding"/>
    <property type="evidence" value="ECO:0007669"/>
    <property type="project" value="InterPro"/>
</dbReference>